<sequence>MKGENILDTLKLQEADNIDCIKVGRLIQSLRKEKRMTQKELALLMNISDKTISKWERGLGCPDVSLLGELSNILGVNIEKILSGDLNPNEQDGGNMKNVKFYACQSCGNIMTSTGATSISCCGRLLEPLLSKAENDEHEITVHEIEEDYFVTIKHEMSRDHYISFVAYISYDRVMLIKLYPEQLAEVRFPKMYGGTLYTYCNRHGLWKYEKKKLGSRRVT</sequence>
<dbReference type="GeneID" id="76998469"/>
<evidence type="ECO:0000313" key="3">
    <source>
        <dbReference type="EMBL" id="MCY9606247.1"/>
    </source>
</evidence>
<dbReference type="Proteomes" id="UP001209276">
    <property type="component" value="Unassembled WGS sequence"/>
</dbReference>
<accession>A0ABT4FPZ8</accession>
<dbReference type="Gene3D" id="1.10.260.40">
    <property type="entry name" value="lambda repressor-like DNA-binding domains"/>
    <property type="match status" value="1"/>
</dbReference>
<dbReference type="SMART" id="SM00530">
    <property type="entry name" value="HTH_XRE"/>
    <property type="match status" value="1"/>
</dbReference>
<reference evidence="3 4" key="1">
    <citation type="submission" date="2022-05" db="EMBL/GenBank/DDBJ databases">
        <title>Genome Sequencing of Bee-Associated Microbes.</title>
        <authorList>
            <person name="Dunlap C."/>
        </authorList>
    </citation>
    <scope>NUCLEOTIDE SEQUENCE [LARGE SCALE GENOMIC DNA]</scope>
    <source>
        <strain evidence="3 4">NRRL B-14613</strain>
    </source>
</reference>
<protein>
    <submittedName>
        <fullName evidence="3">Helix-turn-helix domain-containing protein</fullName>
    </submittedName>
</protein>
<dbReference type="SUPFAM" id="SSF49367">
    <property type="entry name" value="Superoxide reductase-like"/>
    <property type="match status" value="1"/>
</dbReference>
<dbReference type="RefSeq" id="WP_244194237.1">
    <property type="nucleotide sequence ID" value="NZ_CABMNB010000030.1"/>
</dbReference>
<gene>
    <name evidence="3" type="ORF">M5W83_03615</name>
</gene>
<dbReference type="PROSITE" id="PS50943">
    <property type="entry name" value="HTH_CROC1"/>
    <property type="match status" value="1"/>
</dbReference>
<dbReference type="Gene3D" id="2.60.40.730">
    <property type="entry name" value="SOR catalytic domain"/>
    <property type="match status" value="1"/>
</dbReference>
<feature type="domain" description="HTH cro/C1-type" evidence="2">
    <location>
        <begin position="27"/>
        <end position="81"/>
    </location>
</feature>
<keyword evidence="4" id="KW-1185">Reference proteome</keyword>
<dbReference type="EMBL" id="JAMDMM010000009">
    <property type="protein sequence ID" value="MCY9606247.1"/>
    <property type="molecule type" value="Genomic_DNA"/>
</dbReference>
<comment type="caution">
    <text evidence="3">The sequence shown here is derived from an EMBL/GenBank/DDBJ whole genome shotgun (WGS) entry which is preliminary data.</text>
</comment>
<evidence type="ECO:0000259" key="2">
    <source>
        <dbReference type="PROSITE" id="PS50943"/>
    </source>
</evidence>
<dbReference type="Pfam" id="PF01381">
    <property type="entry name" value="HTH_3"/>
    <property type="match status" value="1"/>
</dbReference>
<organism evidence="3 4">
    <name type="scientific">Paenibacillus thiaminolyticus</name>
    <name type="common">Bacillus thiaminolyticus</name>
    <dbReference type="NCBI Taxonomy" id="49283"/>
    <lineage>
        <taxon>Bacteria</taxon>
        <taxon>Bacillati</taxon>
        <taxon>Bacillota</taxon>
        <taxon>Bacilli</taxon>
        <taxon>Bacillales</taxon>
        <taxon>Paenibacillaceae</taxon>
        <taxon>Paenibacillus</taxon>
    </lineage>
</organism>
<dbReference type="PANTHER" id="PTHR46558">
    <property type="entry name" value="TRACRIPTIONAL REGULATORY PROTEIN-RELATED-RELATED"/>
    <property type="match status" value="1"/>
</dbReference>
<dbReference type="InterPro" id="IPR001387">
    <property type="entry name" value="Cro/C1-type_HTH"/>
</dbReference>
<dbReference type="PANTHER" id="PTHR46558:SF11">
    <property type="entry name" value="HTH-TYPE TRANSCRIPTIONAL REGULATOR XRE"/>
    <property type="match status" value="1"/>
</dbReference>
<evidence type="ECO:0000313" key="4">
    <source>
        <dbReference type="Proteomes" id="UP001209276"/>
    </source>
</evidence>
<dbReference type="InterPro" id="IPR010982">
    <property type="entry name" value="Lambda_DNA-bd_dom_sf"/>
</dbReference>
<proteinExistence type="predicted"/>
<dbReference type="CDD" id="cd00093">
    <property type="entry name" value="HTH_XRE"/>
    <property type="match status" value="1"/>
</dbReference>
<keyword evidence="1" id="KW-0238">DNA-binding</keyword>
<evidence type="ECO:0000256" key="1">
    <source>
        <dbReference type="ARBA" id="ARBA00023125"/>
    </source>
</evidence>
<dbReference type="InterPro" id="IPR036073">
    <property type="entry name" value="Desulfoferrodoxin_Fe-bd_dom_sf"/>
</dbReference>
<name>A0ABT4FPZ8_PANTH</name>
<dbReference type="SUPFAM" id="SSF47413">
    <property type="entry name" value="lambda repressor-like DNA-binding domains"/>
    <property type="match status" value="1"/>
</dbReference>